<dbReference type="Proteomes" id="UP001203297">
    <property type="component" value="Unassembled WGS sequence"/>
</dbReference>
<evidence type="ECO:0000256" key="1">
    <source>
        <dbReference type="SAM" id="Phobius"/>
    </source>
</evidence>
<dbReference type="AlphaFoldDB" id="A0AAD4MDY6"/>
<protein>
    <submittedName>
        <fullName evidence="2">Uncharacterized protein</fullName>
    </submittedName>
</protein>
<accession>A0AAD4MDY6</accession>
<organism evidence="2 3">
    <name type="scientific">Multifurca ochricompacta</name>
    <dbReference type="NCBI Taxonomy" id="376703"/>
    <lineage>
        <taxon>Eukaryota</taxon>
        <taxon>Fungi</taxon>
        <taxon>Dikarya</taxon>
        <taxon>Basidiomycota</taxon>
        <taxon>Agaricomycotina</taxon>
        <taxon>Agaricomycetes</taxon>
        <taxon>Russulales</taxon>
        <taxon>Russulaceae</taxon>
        <taxon>Multifurca</taxon>
    </lineage>
</organism>
<keyword evidence="1" id="KW-0472">Membrane</keyword>
<proteinExistence type="predicted"/>
<comment type="caution">
    <text evidence="2">The sequence shown here is derived from an EMBL/GenBank/DDBJ whole genome shotgun (WGS) entry which is preliminary data.</text>
</comment>
<sequence length="332" mass="36205">MPLLPAEQFVSHPQHLSQFPAVKSQWQNPGDILSILMLVGGDIVQRAVAQLTGSGPFFVTPVAFSFGWVAYSINAVLSSVGTGRLMPDTDCPSILINAKNGYTRQNQSWALGRLLRDHQSNYDHLQRGLTASLYRTSPSKQTGRPTPDWVYYCSVAVIPLQISISIIPGVLYDDWAILSITVAGIALALATGALPQWRTEKWAARPLVSRDGQRKREVISLTRGNGSKDVIVIVSDSTGLRLEDLAAGRDVHSSFTVTITCILAILWIAHLLTMAGLRNHAWYSLAIGALGMVQNVIAAGARRSQGALGFHLERTSVIHGDKVLIRLPLWRA</sequence>
<keyword evidence="1" id="KW-1133">Transmembrane helix</keyword>
<keyword evidence="1" id="KW-0812">Transmembrane</keyword>
<feature type="transmembrane region" description="Helical" evidence="1">
    <location>
        <begin position="175"/>
        <end position="195"/>
    </location>
</feature>
<reference evidence="2" key="1">
    <citation type="journal article" date="2022" name="New Phytol.">
        <title>Evolutionary transition to the ectomycorrhizal habit in the genomes of a hyperdiverse lineage of mushroom-forming fungi.</title>
        <authorList>
            <person name="Looney B."/>
            <person name="Miyauchi S."/>
            <person name="Morin E."/>
            <person name="Drula E."/>
            <person name="Courty P.E."/>
            <person name="Kohler A."/>
            <person name="Kuo A."/>
            <person name="LaButti K."/>
            <person name="Pangilinan J."/>
            <person name="Lipzen A."/>
            <person name="Riley R."/>
            <person name="Andreopoulos W."/>
            <person name="He G."/>
            <person name="Johnson J."/>
            <person name="Nolan M."/>
            <person name="Tritt A."/>
            <person name="Barry K.W."/>
            <person name="Grigoriev I.V."/>
            <person name="Nagy L.G."/>
            <person name="Hibbett D."/>
            <person name="Henrissat B."/>
            <person name="Matheny P.B."/>
            <person name="Labbe J."/>
            <person name="Martin F.M."/>
        </authorList>
    </citation>
    <scope>NUCLEOTIDE SEQUENCE</scope>
    <source>
        <strain evidence="2">BPL690</strain>
    </source>
</reference>
<dbReference type="EMBL" id="WTXG01000001">
    <property type="protein sequence ID" value="KAI0308260.1"/>
    <property type="molecule type" value="Genomic_DNA"/>
</dbReference>
<name>A0AAD4MDY6_9AGAM</name>
<evidence type="ECO:0000313" key="3">
    <source>
        <dbReference type="Proteomes" id="UP001203297"/>
    </source>
</evidence>
<feature type="transmembrane region" description="Helical" evidence="1">
    <location>
        <begin position="255"/>
        <end position="275"/>
    </location>
</feature>
<keyword evidence="3" id="KW-1185">Reference proteome</keyword>
<feature type="transmembrane region" description="Helical" evidence="1">
    <location>
        <begin position="281"/>
        <end position="301"/>
    </location>
</feature>
<evidence type="ECO:0000313" key="2">
    <source>
        <dbReference type="EMBL" id="KAI0308260.1"/>
    </source>
</evidence>
<feature type="transmembrane region" description="Helical" evidence="1">
    <location>
        <begin position="149"/>
        <end position="169"/>
    </location>
</feature>
<gene>
    <name evidence="2" type="ORF">B0F90DRAFT_1665105</name>
</gene>
<feature type="transmembrane region" description="Helical" evidence="1">
    <location>
        <begin position="57"/>
        <end position="77"/>
    </location>
</feature>